<comment type="caution">
    <text evidence="1">The sequence shown here is derived from an EMBL/GenBank/DDBJ whole genome shotgun (WGS) entry which is preliminary data.</text>
</comment>
<protein>
    <submittedName>
        <fullName evidence="1">DUF4065 domain-containing protein</fullName>
    </submittedName>
</protein>
<dbReference type="EMBL" id="DQWE01000144">
    <property type="protein sequence ID" value="HDI82750.1"/>
    <property type="molecule type" value="Genomic_DNA"/>
</dbReference>
<name>A0A7C0Z9D1_UNCW3</name>
<dbReference type="Proteomes" id="UP000885847">
    <property type="component" value="Unassembled WGS sequence"/>
</dbReference>
<proteinExistence type="predicted"/>
<organism evidence="1">
    <name type="scientific">candidate division WOR-3 bacterium</name>
    <dbReference type="NCBI Taxonomy" id="2052148"/>
    <lineage>
        <taxon>Bacteria</taxon>
        <taxon>Bacteria division WOR-3</taxon>
    </lineage>
</organism>
<accession>A0A7C0Z9D1</accession>
<sequence>MNRINEMLVLYLLKKVPDQHPFRLSRLLFLIDTECRRRHGKPCTDFDYVITPYGFYIEGFPPLLMSIDGIEKIETKDEEGNPVRGFFRLVKDRNVELPDDILSVADYVIDKYANLDDQELNSAVVNLPEYQEHLSGDVRFCQDPVKE</sequence>
<dbReference type="AlphaFoldDB" id="A0A7C0Z9D1"/>
<evidence type="ECO:0000313" key="1">
    <source>
        <dbReference type="EMBL" id="HDI82750.1"/>
    </source>
</evidence>
<reference evidence="1" key="1">
    <citation type="journal article" date="2020" name="mSystems">
        <title>Genome- and Community-Level Interaction Insights into Carbon Utilization and Element Cycling Functions of Hydrothermarchaeota in Hydrothermal Sediment.</title>
        <authorList>
            <person name="Zhou Z."/>
            <person name="Liu Y."/>
            <person name="Xu W."/>
            <person name="Pan J."/>
            <person name="Luo Z.H."/>
            <person name="Li M."/>
        </authorList>
    </citation>
    <scope>NUCLEOTIDE SEQUENCE [LARGE SCALE GENOMIC DNA]</scope>
    <source>
        <strain evidence="1">HyVt-102</strain>
    </source>
</reference>
<gene>
    <name evidence="1" type="ORF">ENF18_03035</name>
</gene>